<accession>A0ABU4D442</accession>
<sequence length="158" mass="17488">MTTSFDVRVRRPRQYEALIQEMRHEAFFPTMRDVLLFAASVGFKADRSAPVGEAAGDPIRYETLTVPAFSDALVSMLAIRSRMAGEGVDDAEILDNSRLQERVEIFERYVHGGLEYIQELMNTRSHPVDLVVSSLVNEALSGEEIAGPASIEDLLAGT</sequence>
<reference evidence="1 2" key="1">
    <citation type="submission" date="2023-10" db="EMBL/GenBank/DDBJ databases">
        <title>Development of a sustainable strategy for remediation of hydrocarbon-contaminated territories based on the waste exchange concept.</title>
        <authorList>
            <person name="Krivoruchko A."/>
        </authorList>
    </citation>
    <scope>NUCLEOTIDE SEQUENCE [LARGE SCALE GENOMIC DNA]</scope>
    <source>
        <strain evidence="1 2">IEGM 1327</strain>
    </source>
</reference>
<comment type="caution">
    <text evidence="1">The sequence shown here is derived from an EMBL/GenBank/DDBJ whole genome shotgun (WGS) entry which is preliminary data.</text>
</comment>
<evidence type="ECO:0000313" key="2">
    <source>
        <dbReference type="Proteomes" id="UP001186104"/>
    </source>
</evidence>
<name>A0ABU4D442_9NOCA</name>
<gene>
    <name evidence="1" type="ORF">R3P93_18050</name>
</gene>
<dbReference type="EMBL" id="JAWLKF010000011">
    <property type="protein sequence ID" value="MDV6304467.1"/>
    <property type="molecule type" value="Genomic_DNA"/>
</dbReference>
<protein>
    <recommendedName>
        <fullName evidence="3">DNA phosphorothioation-associated protein 4</fullName>
    </recommendedName>
</protein>
<keyword evidence="2" id="KW-1185">Reference proteome</keyword>
<dbReference type="RefSeq" id="WP_317533656.1">
    <property type="nucleotide sequence ID" value="NZ_JAWLKF010000011.1"/>
</dbReference>
<dbReference type="Proteomes" id="UP001186104">
    <property type="component" value="Unassembled WGS sequence"/>
</dbReference>
<evidence type="ECO:0008006" key="3">
    <source>
        <dbReference type="Google" id="ProtNLM"/>
    </source>
</evidence>
<proteinExistence type="predicted"/>
<organism evidence="1 2">
    <name type="scientific">Rhodococcus cerastii</name>
    <dbReference type="NCBI Taxonomy" id="908616"/>
    <lineage>
        <taxon>Bacteria</taxon>
        <taxon>Bacillati</taxon>
        <taxon>Actinomycetota</taxon>
        <taxon>Actinomycetes</taxon>
        <taxon>Mycobacteriales</taxon>
        <taxon>Nocardiaceae</taxon>
        <taxon>Rhodococcus</taxon>
    </lineage>
</organism>
<evidence type="ECO:0000313" key="1">
    <source>
        <dbReference type="EMBL" id="MDV6304467.1"/>
    </source>
</evidence>